<dbReference type="Proteomes" id="UP000682733">
    <property type="component" value="Unassembled WGS sequence"/>
</dbReference>
<reference evidence="2" key="1">
    <citation type="submission" date="2021-02" db="EMBL/GenBank/DDBJ databases">
        <authorList>
            <person name="Nowell W R."/>
        </authorList>
    </citation>
    <scope>NUCLEOTIDE SEQUENCE</scope>
</reference>
<dbReference type="EMBL" id="CAJNOK010048296">
    <property type="protein sequence ID" value="CAF1591456.1"/>
    <property type="molecule type" value="Genomic_DNA"/>
</dbReference>
<gene>
    <name evidence="1" type="ORF">OVA965_LOCUS41575</name>
    <name evidence="2" type="ORF">TMI583_LOCUS43253</name>
</gene>
<evidence type="ECO:0000313" key="1">
    <source>
        <dbReference type="EMBL" id="CAF1591456.1"/>
    </source>
</evidence>
<evidence type="ECO:0000313" key="2">
    <source>
        <dbReference type="EMBL" id="CAF4395591.1"/>
    </source>
</evidence>
<proteinExistence type="predicted"/>
<dbReference type="EMBL" id="CAJOBA010071732">
    <property type="protein sequence ID" value="CAF4395591.1"/>
    <property type="molecule type" value="Genomic_DNA"/>
</dbReference>
<dbReference type="Proteomes" id="UP000677228">
    <property type="component" value="Unassembled WGS sequence"/>
</dbReference>
<evidence type="ECO:0000313" key="3">
    <source>
        <dbReference type="Proteomes" id="UP000682733"/>
    </source>
</evidence>
<comment type="caution">
    <text evidence="2">The sequence shown here is derived from an EMBL/GenBank/DDBJ whole genome shotgun (WGS) entry which is preliminary data.</text>
</comment>
<name>A0A8S2VGI1_9BILA</name>
<protein>
    <submittedName>
        <fullName evidence="2">Uncharacterized protein</fullName>
    </submittedName>
</protein>
<feature type="non-terminal residue" evidence="2">
    <location>
        <position position="1"/>
    </location>
</feature>
<dbReference type="AlphaFoldDB" id="A0A8S2VGI1"/>
<organism evidence="2 3">
    <name type="scientific">Didymodactylos carnosus</name>
    <dbReference type="NCBI Taxonomy" id="1234261"/>
    <lineage>
        <taxon>Eukaryota</taxon>
        <taxon>Metazoa</taxon>
        <taxon>Spiralia</taxon>
        <taxon>Gnathifera</taxon>
        <taxon>Rotifera</taxon>
        <taxon>Eurotatoria</taxon>
        <taxon>Bdelloidea</taxon>
        <taxon>Philodinida</taxon>
        <taxon>Philodinidae</taxon>
        <taxon>Didymodactylos</taxon>
    </lineage>
</organism>
<accession>A0A8S2VGI1</accession>
<sequence>SRENVCFGFVRTSGEEARSEVTGITGGGTGFRFLTSGRIVRLSVVVVAAERQSLLTTLFTSVVNNDYGQRR</sequence>